<dbReference type="PROSITE" id="PS50920">
    <property type="entry name" value="SOLCAR"/>
    <property type="match status" value="3"/>
</dbReference>
<evidence type="ECO:0000256" key="6">
    <source>
        <dbReference type="ARBA" id="ARBA00022989"/>
    </source>
</evidence>
<comment type="similarity">
    <text evidence="2 10">Belongs to the mitochondrial carrier (TC 2.A.29) family.</text>
</comment>
<dbReference type="GO" id="GO:0051724">
    <property type="term" value="F:NAD transmembrane transporter activity"/>
    <property type="evidence" value="ECO:0007669"/>
    <property type="project" value="TreeGrafter"/>
</dbReference>
<dbReference type="EMBL" id="HBKR01027324">
    <property type="protein sequence ID" value="CAE2320617.1"/>
    <property type="molecule type" value="Transcribed_RNA"/>
</dbReference>
<dbReference type="SUPFAM" id="SSF103506">
    <property type="entry name" value="Mitochondrial carrier"/>
    <property type="match status" value="1"/>
</dbReference>
<dbReference type="Pfam" id="PF00153">
    <property type="entry name" value="Mito_carr"/>
    <property type="match status" value="3"/>
</dbReference>
<evidence type="ECO:0000256" key="5">
    <source>
        <dbReference type="ARBA" id="ARBA00022737"/>
    </source>
</evidence>
<feature type="transmembrane region" description="Helical" evidence="12">
    <location>
        <begin position="68"/>
        <end position="89"/>
    </location>
</feature>
<evidence type="ECO:0000256" key="11">
    <source>
        <dbReference type="SAM" id="MobiDB-lite"/>
    </source>
</evidence>
<keyword evidence="3 10" id="KW-0813">Transport</keyword>
<dbReference type="GO" id="GO:0015217">
    <property type="term" value="F:ADP transmembrane transporter activity"/>
    <property type="evidence" value="ECO:0007669"/>
    <property type="project" value="TreeGrafter"/>
</dbReference>
<accession>A0A7S4UHT2</accession>
<comment type="subcellular location">
    <subcellularLocation>
        <location evidence="1">Peroxisome membrane</location>
        <topology evidence="1">Multi-pass membrane protein</topology>
    </subcellularLocation>
</comment>
<dbReference type="GO" id="GO:0044610">
    <property type="term" value="F:FMN transmembrane transporter activity"/>
    <property type="evidence" value="ECO:0007669"/>
    <property type="project" value="TreeGrafter"/>
</dbReference>
<dbReference type="InterPro" id="IPR023395">
    <property type="entry name" value="MCP_dom_sf"/>
</dbReference>
<reference evidence="13" key="1">
    <citation type="submission" date="2021-01" db="EMBL/GenBank/DDBJ databases">
        <authorList>
            <person name="Corre E."/>
            <person name="Pelletier E."/>
            <person name="Niang G."/>
            <person name="Scheremetjew M."/>
            <person name="Finn R."/>
            <person name="Kale V."/>
            <person name="Holt S."/>
            <person name="Cochrane G."/>
            <person name="Meng A."/>
            <person name="Brown T."/>
            <person name="Cohen L."/>
        </authorList>
    </citation>
    <scope>NUCLEOTIDE SEQUENCE</scope>
    <source>
        <strain evidence="13">SoJaBio B1-5/56/2</strain>
    </source>
</reference>
<evidence type="ECO:0000313" key="13">
    <source>
        <dbReference type="EMBL" id="CAE2320617.1"/>
    </source>
</evidence>
<feature type="repeat" description="Solcar" evidence="9">
    <location>
        <begin position="106"/>
        <end position="196"/>
    </location>
</feature>
<evidence type="ECO:0000256" key="3">
    <source>
        <dbReference type="ARBA" id="ARBA00022448"/>
    </source>
</evidence>
<evidence type="ECO:0000256" key="7">
    <source>
        <dbReference type="ARBA" id="ARBA00023136"/>
    </source>
</evidence>
<evidence type="ECO:0000256" key="10">
    <source>
        <dbReference type="RuleBase" id="RU000488"/>
    </source>
</evidence>
<feature type="repeat" description="Solcar" evidence="9">
    <location>
        <begin position="208"/>
        <end position="313"/>
    </location>
</feature>
<feature type="compositionally biased region" description="Basic and acidic residues" evidence="11">
    <location>
        <begin position="243"/>
        <end position="256"/>
    </location>
</feature>
<gene>
    <name evidence="13" type="ORF">NAES01612_LOCUS17867</name>
</gene>
<proteinExistence type="inferred from homology"/>
<dbReference type="InterPro" id="IPR052217">
    <property type="entry name" value="Mito/Peroxisomal_Carrier"/>
</dbReference>
<name>A0A7S4UHT2_9EUKA</name>
<dbReference type="GO" id="GO:0015230">
    <property type="term" value="F:FAD transmembrane transporter activity"/>
    <property type="evidence" value="ECO:0007669"/>
    <property type="project" value="TreeGrafter"/>
</dbReference>
<feature type="transmembrane region" description="Helical" evidence="12">
    <location>
        <begin position="12"/>
        <end position="30"/>
    </location>
</feature>
<dbReference type="PANTHER" id="PTHR45939:SF5">
    <property type="entry name" value="PEROXISOMAL MEMBRANE PROTEIN PMP34"/>
    <property type="match status" value="1"/>
</dbReference>
<feature type="repeat" description="Solcar" evidence="9">
    <location>
        <begin position="7"/>
        <end position="92"/>
    </location>
</feature>
<feature type="region of interest" description="Disordered" evidence="11">
    <location>
        <begin position="243"/>
        <end position="263"/>
    </location>
</feature>
<dbReference type="GO" id="GO:0005778">
    <property type="term" value="C:peroxisomal membrane"/>
    <property type="evidence" value="ECO:0007669"/>
    <property type="project" value="UniProtKB-SubCell"/>
</dbReference>
<keyword evidence="4 9" id="KW-0812">Transmembrane</keyword>
<dbReference type="AlphaFoldDB" id="A0A7S4UHT2"/>
<evidence type="ECO:0000256" key="8">
    <source>
        <dbReference type="ARBA" id="ARBA00023140"/>
    </source>
</evidence>
<evidence type="ECO:0000256" key="2">
    <source>
        <dbReference type="ARBA" id="ARBA00006375"/>
    </source>
</evidence>
<dbReference type="GO" id="GO:0080122">
    <property type="term" value="F:AMP transmembrane transporter activity"/>
    <property type="evidence" value="ECO:0007669"/>
    <property type="project" value="TreeGrafter"/>
</dbReference>
<feature type="transmembrane region" description="Helical" evidence="12">
    <location>
        <begin position="109"/>
        <end position="131"/>
    </location>
</feature>
<dbReference type="PANTHER" id="PTHR45939">
    <property type="entry name" value="PEROXISOMAL MEMBRANE PROTEIN PMP34-RELATED"/>
    <property type="match status" value="1"/>
</dbReference>
<dbReference type="GO" id="GO:0005347">
    <property type="term" value="F:ATP transmembrane transporter activity"/>
    <property type="evidence" value="ECO:0007669"/>
    <property type="project" value="TreeGrafter"/>
</dbReference>
<sequence length="332" mass="37287">MDQLFTYKSFVHAFSGAVGGTSAITLFYPLNLARSKLMVSDDVKRKSTLELLLGIVKTDGFRALYQGWWSSVVSLGASNFVYFYMYNGLKIALTSYYARQGKSTTIGPIMNLVLASIAGVINVLMTTPLWVVGSRLTVQNKDQNAKKKPYTGILDGLTRIAREEGVGALWNGTGPSIILVSNPTIHFVVYERLREFMLKRVNLRGYEITPIEFFIMGAIAKMVATVVTFPLQIAQSRLRTSRVESKKKQQAEKETGKASPNSEPTYTGTIDVLGKLYAKDGFKGWFRGMEAKLWQTVLTAAFQFSVYEQIQMFVFWLLLRDKYQSQSALHNK</sequence>
<keyword evidence="8" id="KW-0576">Peroxisome</keyword>
<evidence type="ECO:0000256" key="1">
    <source>
        <dbReference type="ARBA" id="ARBA00004585"/>
    </source>
</evidence>
<dbReference type="Gene3D" id="1.50.40.10">
    <property type="entry name" value="Mitochondrial carrier domain"/>
    <property type="match status" value="1"/>
</dbReference>
<feature type="transmembrane region" description="Helical" evidence="12">
    <location>
        <begin position="211"/>
        <end position="233"/>
    </location>
</feature>
<keyword evidence="5" id="KW-0677">Repeat</keyword>
<evidence type="ECO:0000256" key="9">
    <source>
        <dbReference type="PROSITE-ProRule" id="PRU00282"/>
    </source>
</evidence>
<keyword evidence="7 9" id="KW-0472">Membrane</keyword>
<evidence type="ECO:0000256" key="4">
    <source>
        <dbReference type="ARBA" id="ARBA00022692"/>
    </source>
</evidence>
<dbReference type="GO" id="GO:0015228">
    <property type="term" value="F:coenzyme A transmembrane transporter activity"/>
    <property type="evidence" value="ECO:0007669"/>
    <property type="project" value="TreeGrafter"/>
</dbReference>
<evidence type="ECO:0000256" key="12">
    <source>
        <dbReference type="SAM" id="Phobius"/>
    </source>
</evidence>
<keyword evidence="6 12" id="KW-1133">Transmembrane helix</keyword>
<dbReference type="InterPro" id="IPR018108">
    <property type="entry name" value="MCP_transmembrane"/>
</dbReference>
<evidence type="ECO:0008006" key="14">
    <source>
        <dbReference type="Google" id="ProtNLM"/>
    </source>
</evidence>
<protein>
    <recommendedName>
        <fullName evidence="14">ADP,ATP carrier protein</fullName>
    </recommendedName>
</protein>
<feature type="transmembrane region" description="Helical" evidence="12">
    <location>
        <begin position="168"/>
        <end position="190"/>
    </location>
</feature>
<organism evidence="13">
    <name type="scientific">Paramoeba aestuarina</name>
    <dbReference type="NCBI Taxonomy" id="180227"/>
    <lineage>
        <taxon>Eukaryota</taxon>
        <taxon>Amoebozoa</taxon>
        <taxon>Discosea</taxon>
        <taxon>Flabellinia</taxon>
        <taxon>Dactylopodida</taxon>
        <taxon>Paramoebidae</taxon>
        <taxon>Paramoeba</taxon>
    </lineage>
</organism>